<dbReference type="Proteomes" id="UP000244817">
    <property type="component" value="Unassembled WGS sequence"/>
</dbReference>
<dbReference type="GO" id="GO:0005886">
    <property type="term" value="C:plasma membrane"/>
    <property type="evidence" value="ECO:0007669"/>
    <property type="project" value="UniProtKB-SubCell"/>
</dbReference>
<evidence type="ECO:0000259" key="9">
    <source>
        <dbReference type="Pfam" id="PF00892"/>
    </source>
</evidence>
<organism evidence="10 11">
    <name type="scientific">Thalassorhabdomicrobium marinisediminis</name>
    <dbReference type="NCBI Taxonomy" id="2170577"/>
    <lineage>
        <taxon>Bacteria</taxon>
        <taxon>Pseudomonadati</taxon>
        <taxon>Pseudomonadota</taxon>
        <taxon>Alphaproteobacteria</taxon>
        <taxon>Rhodobacterales</taxon>
        <taxon>Paracoccaceae</taxon>
        <taxon>Thalassorhabdomicrobium</taxon>
    </lineage>
</organism>
<feature type="transmembrane region" description="Helical" evidence="8">
    <location>
        <begin position="223"/>
        <end position="241"/>
    </location>
</feature>
<evidence type="ECO:0000256" key="6">
    <source>
        <dbReference type="ARBA" id="ARBA00022989"/>
    </source>
</evidence>
<sequence>MRTPPPATTKPVIANEDTPRGLIFALSAYVLWGFLPLYLKALTHVPVLEVIAHRVIWSVPIAGIVLIAMGRTGDIGPALRNPRMLIMACVTAVLVSINWGVYIFAIVTDRAADGALGYYINPLFSMFLGAVLLGERMTRPQLVAVGLAALAVVILFLDASRPPWIPLGLTVSWGLYAYFKKSLPVGPNQGFLLEVLILSVPALAFLGWLSLQGQSSFLLDGTTTLLLIGCGLITAVPLLFYANGAKLTKLSTIAILQYLTPTMILAQAVFVFGEELDRARMIAFPLIWAALLIYTVSLVRGMRKA</sequence>
<feature type="transmembrane region" description="Helical" evidence="8">
    <location>
        <begin position="279"/>
        <end position="299"/>
    </location>
</feature>
<keyword evidence="4" id="KW-1003">Cell membrane</keyword>
<evidence type="ECO:0000256" key="7">
    <source>
        <dbReference type="ARBA" id="ARBA00023136"/>
    </source>
</evidence>
<evidence type="ECO:0000313" key="10">
    <source>
        <dbReference type="EMBL" id="PVA07845.1"/>
    </source>
</evidence>
<feature type="transmembrane region" description="Helical" evidence="8">
    <location>
        <begin position="163"/>
        <end position="179"/>
    </location>
</feature>
<evidence type="ECO:0000256" key="8">
    <source>
        <dbReference type="SAM" id="Phobius"/>
    </source>
</evidence>
<protein>
    <submittedName>
        <fullName evidence="10">EamA family transporter RarD</fullName>
    </submittedName>
</protein>
<proteinExistence type="inferred from homology"/>
<comment type="similarity">
    <text evidence="2">Belongs to the EamA transporter family.</text>
</comment>
<keyword evidence="3" id="KW-0813">Transport</keyword>
<comment type="caution">
    <text evidence="10">The sequence shown here is derived from an EMBL/GenBank/DDBJ whole genome shotgun (WGS) entry which is preliminary data.</text>
</comment>
<dbReference type="PANTHER" id="PTHR22911:SF137">
    <property type="entry name" value="SOLUTE CARRIER FAMILY 35 MEMBER G2-RELATED"/>
    <property type="match status" value="1"/>
</dbReference>
<comment type="subcellular location">
    <subcellularLocation>
        <location evidence="1">Cell membrane</location>
        <topology evidence="1">Multi-pass membrane protein</topology>
    </subcellularLocation>
</comment>
<evidence type="ECO:0000256" key="3">
    <source>
        <dbReference type="ARBA" id="ARBA00022448"/>
    </source>
</evidence>
<feature type="transmembrane region" description="Helical" evidence="8">
    <location>
        <begin position="191"/>
        <end position="211"/>
    </location>
</feature>
<evidence type="ECO:0000256" key="2">
    <source>
        <dbReference type="ARBA" id="ARBA00007362"/>
    </source>
</evidence>
<dbReference type="InterPro" id="IPR004626">
    <property type="entry name" value="RarD"/>
</dbReference>
<feature type="transmembrane region" description="Helical" evidence="8">
    <location>
        <begin position="51"/>
        <end position="72"/>
    </location>
</feature>
<feature type="transmembrane region" description="Helical" evidence="8">
    <location>
        <begin position="84"/>
        <end position="104"/>
    </location>
</feature>
<keyword evidence="7 8" id="KW-0472">Membrane</keyword>
<name>A0A2T7G0B6_9RHOB</name>
<feature type="transmembrane region" description="Helical" evidence="8">
    <location>
        <begin position="21"/>
        <end position="39"/>
    </location>
</feature>
<feature type="domain" description="EamA" evidence="9">
    <location>
        <begin position="168"/>
        <end position="294"/>
    </location>
</feature>
<accession>A0A2T7G0B6</accession>
<gene>
    <name evidence="10" type="primary">rarD</name>
    <name evidence="10" type="ORF">DC363_04270</name>
</gene>
<feature type="transmembrane region" description="Helical" evidence="8">
    <location>
        <begin position="141"/>
        <end position="157"/>
    </location>
</feature>
<dbReference type="EMBL" id="QCYG01000002">
    <property type="protein sequence ID" value="PVA07845.1"/>
    <property type="molecule type" value="Genomic_DNA"/>
</dbReference>
<dbReference type="InterPro" id="IPR000620">
    <property type="entry name" value="EamA_dom"/>
</dbReference>
<feature type="transmembrane region" description="Helical" evidence="8">
    <location>
        <begin position="116"/>
        <end position="134"/>
    </location>
</feature>
<keyword evidence="5 8" id="KW-0812">Transmembrane</keyword>
<dbReference type="RefSeq" id="WP_108639887.1">
    <property type="nucleotide sequence ID" value="NZ_QCYG01000002.1"/>
</dbReference>
<evidence type="ECO:0000256" key="4">
    <source>
        <dbReference type="ARBA" id="ARBA00022475"/>
    </source>
</evidence>
<dbReference type="InterPro" id="IPR037185">
    <property type="entry name" value="EmrE-like"/>
</dbReference>
<dbReference type="PANTHER" id="PTHR22911">
    <property type="entry name" value="ACYL-MALONYL CONDENSING ENZYME-RELATED"/>
    <property type="match status" value="1"/>
</dbReference>
<dbReference type="Pfam" id="PF00892">
    <property type="entry name" value="EamA"/>
    <property type="match status" value="2"/>
</dbReference>
<dbReference type="OrthoDB" id="369870at2"/>
<feature type="domain" description="EamA" evidence="9">
    <location>
        <begin position="20"/>
        <end position="156"/>
    </location>
</feature>
<evidence type="ECO:0000256" key="1">
    <source>
        <dbReference type="ARBA" id="ARBA00004651"/>
    </source>
</evidence>
<evidence type="ECO:0000256" key="5">
    <source>
        <dbReference type="ARBA" id="ARBA00022692"/>
    </source>
</evidence>
<reference evidence="10 11" key="1">
    <citation type="submission" date="2018-04" db="EMBL/GenBank/DDBJ databases">
        <title>Pelagivirga bohaiensis gen. nov., sp. nov., a bacterium isolated from the Bohai Sea.</title>
        <authorList>
            <person name="Ji X."/>
        </authorList>
    </citation>
    <scope>NUCLEOTIDE SEQUENCE [LARGE SCALE GENOMIC DNA]</scope>
    <source>
        <strain evidence="10 11">BH-SD16</strain>
    </source>
</reference>
<dbReference type="NCBIfam" id="TIGR00688">
    <property type="entry name" value="rarD"/>
    <property type="match status" value="1"/>
</dbReference>
<keyword evidence="6 8" id="KW-1133">Transmembrane helix</keyword>
<keyword evidence="11" id="KW-1185">Reference proteome</keyword>
<dbReference type="SUPFAM" id="SSF103481">
    <property type="entry name" value="Multidrug resistance efflux transporter EmrE"/>
    <property type="match status" value="2"/>
</dbReference>
<dbReference type="AlphaFoldDB" id="A0A2T7G0B6"/>
<evidence type="ECO:0000313" key="11">
    <source>
        <dbReference type="Proteomes" id="UP000244817"/>
    </source>
</evidence>
<feature type="transmembrane region" description="Helical" evidence="8">
    <location>
        <begin position="253"/>
        <end position="273"/>
    </location>
</feature>